<dbReference type="SUPFAM" id="SSF48452">
    <property type="entry name" value="TPR-like"/>
    <property type="match status" value="1"/>
</dbReference>
<reference evidence="5 6" key="1">
    <citation type="journal article" date="2013" name="PLoS ONE">
        <title>Genomic analysis of Melioribacter roseus, facultatively anaerobic organotrophic bacterium representing a novel deep lineage within Bacteriodetes/Chlorobi group.</title>
        <authorList>
            <person name="Kadnikov V.V."/>
            <person name="Mardanov A.V."/>
            <person name="Podosokorskaya O.A."/>
            <person name="Gavrilov S.N."/>
            <person name="Kublanov I.V."/>
            <person name="Beletsky A.V."/>
            <person name="Bonch-Osmolovskaya E.A."/>
            <person name="Ravin N.V."/>
        </authorList>
    </citation>
    <scope>NUCLEOTIDE SEQUENCE [LARGE SCALE GENOMIC DNA]</scope>
    <source>
        <strain evidence="6">JCM 17771 / P3M-2</strain>
    </source>
</reference>
<dbReference type="InterPro" id="IPR050773">
    <property type="entry name" value="CbxX/CfxQ_RuBisCO_ESX"/>
</dbReference>
<dbReference type="SMART" id="SM00382">
    <property type="entry name" value="AAA"/>
    <property type="match status" value="3"/>
</dbReference>
<dbReference type="GO" id="GO:0005524">
    <property type="term" value="F:ATP binding"/>
    <property type="evidence" value="ECO:0007669"/>
    <property type="project" value="UniProtKB-KW"/>
</dbReference>
<accession>I7A3B1</accession>
<dbReference type="FunFam" id="3.40.50.300:FF:000216">
    <property type="entry name" value="Type VII secretion ATPase EccA"/>
    <property type="match status" value="2"/>
</dbReference>
<evidence type="ECO:0000256" key="1">
    <source>
        <dbReference type="ARBA" id="ARBA00010378"/>
    </source>
</evidence>
<dbReference type="Gene3D" id="1.25.40.10">
    <property type="entry name" value="Tetratricopeptide repeat domain"/>
    <property type="match status" value="1"/>
</dbReference>
<dbReference type="eggNOG" id="COG0464">
    <property type="taxonomic scope" value="Bacteria"/>
</dbReference>
<dbReference type="PATRIC" id="fig|1191523.3.peg.2609"/>
<dbReference type="PRINTS" id="PR00819">
    <property type="entry name" value="CBXCFQXSUPER"/>
</dbReference>
<dbReference type="PANTHER" id="PTHR43392">
    <property type="entry name" value="AAA-TYPE ATPASE FAMILY PROTEIN / ANKYRIN REPEAT FAMILY PROTEIN"/>
    <property type="match status" value="1"/>
</dbReference>
<sequence>MMNEDLNNLQSEIYEHLWNGRYRLALTAAEKLYSLRPNDPEAIISLAWAYLENGNPTKALDYANLAVELDSDSSRIRFHRAYLLSRMCIYEGALADINKSIDNELNLLKWTLSTKIRSLAGLKKYKEALDLLNRSPFLRADDNAKLSYLKTLLEQAVLISDIDKKIGKKDSEKILGLASDAINKKEYWFALLVSEKLLQHSEYYRDEAELINIESMYYLFQYLPAFRKADKLKDKFAKNKKFNFIYNALIKFMETEDYEEEPSLKLTNENKIALPDLSKTSEKTSAFKTNSLLYPNDFIKLISIKIFDPERESKTKVREYYKQIDKRCNWISVEVIFDNPEFNIKDGEYNCKIVAYIDDMEAGITNFKLNVPKEWDSVIFTQNIGSDLPGFWKKGQGKLELYVNEFKVGEKYFGINDFYIKEKEEKHEEKRKIIKTKERENIVKPPDDKSLEELLEELDSFIGLKNIKQTVRDFITYLEFIKERKKYGLKSEENIAINAVFLGNPGTGKTTIARLIGNILRAMGILPSGHVVEVDRAALVGQYIGETAQKTEKVIQDALGGVLFIDEAYTLIKKSGSAQDFGQEAVDILLKRMEDKKGEFVVIAAGYPEEMNNFLESNPGLKSRFTHTFVFEDYTPDELVEIFKMSAKSEDYRLDKEAEEFLNKELINLYRNRDKSFGNARLIKKILDESKLNLSKRILSLPDSERSKEKLTTITVSDIQNVFKPEKGKSYKTPINEELLSEALDELDNLVGLAGVKKEINELVKLARFFAEEGENLTEKFSDHYLFLGNPGTGKTTVARLFSKIFSALGILSKGHLVETDRQGLVAGYVGQTAEKTKAVIDKAIGGTLFIDEAYALTKSGGSNSDFGREAIDILLKRMEDDRGKFIVIAAGYTEEMKQFVYSNPGLESRFTKSIVFEDYTPDEMMEIIKRALSSDNKKLAPDAEEALLSYFRDLYKHRDRKFGNARIVRNLLERLKKKLLLRIADIDPKDRTEDVMNTIILEDINEVTGIIYNAREYRVKGDPLKLQEYMDELNSLVGLENVKEGILKLISGSKIAQLKREKGLHVIEKNLNTIFIGNDGTGKTTVAKLFGNILRELGILSKGHLVKVERADLVRNFQDSTQLRAEELIKDSLGGILMIDNFSTLFTEDFGKEAFDAILNGITRHKNKFVVILADNFEAATSVIEKNPDLSAYFSQALYFEDYTPRQLLAVAYYIADKHGYLLDEGALQMLLEIFNELYEKRDVNFRNAMTARNILYTAISNQENRIASLINPSDEDLKTIRLEDVQKIKF</sequence>
<dbReference type="Pfam" id="PF17866">
    <property type="entry name" value="AAA_lid_6"/>
    <property type="match status" value="3"/>
</dbReference>
<dbReference type="InterPro" id="IPR003959">
    <property type="entry name" value="ATPase_AAA_core"/>
</dbReference>
<evidence type="ECO:0000313" key="5">
    <source>
        <dbReference type="EMBL" id="AFN75708.1"/>
    </source>
</evidence>
<dbReference type="Gene3D" id="1.10.8.60">
    <property type="match status" value="3"/>
</dbReference>
<name>I7A3B1_MELRP</name>
<dbReference type="InterPro" id="IPR003593">
    <property type="entry name" value="AAA+_ATPase"/>
</dbReference>
<protein>
    <submittedName>
        <fullName evidence="5">AAA family ATPase</fullName>
    </submittedName>
</protein>
<evidence type="ECO:0000256" key="3">
    <source>
        <dbReference type="ARBA" id="ARBA00022840"/>
    </source>
</evidence>
<evidence type="ECO:0000256" key="2">
    <source>
        <dbReference type="ARBA" id="ARBA00022741"/>
    </source>
</evidence>
<dbReference type="STRING" id="1191523.MROS_2478"/>
<dbReference type="eggNOG" id="COG0457">
    <property type="taxonomic scope" value="Bacteria"/>
</dbReference>
<dbReference type="RefSeq" id="WP_014857138.1">
    <property type="nucleotide sequence ID" value="NC_018178.1"/>
</dbReference>
<keyword evidence="6" id="KW-1185">Reference proteome</keyword>
<organism evidence="5 6">
    <name type="scientific">Melioribacter roseus (strain DSM 23840 / JCM 17771 / VKM B-2668 / P3M-2)</name>
    <dbReference type="NCBI Taxonomy" id="1191523"/>
    <lineage>
        <taxon>Bacteria</taxon>
        <taxon>Pseudomonadati</taxon>
        <taxon>Ignavibacteriota</taxon>
        <taxon>Ignavibacteria</taxon>
        <taxon>Ignavibacteriales</taxon>
        <taxon>Melioribacteraceae</taxon>
        <taxon>Melioribacter</taxon>
    </lineage>
</organism>
<dbReference type="HOGENOM" id="CLU_263059_0_0_10"/>
<dbReference type="SUPFAM" id="SSF52540">
    <property type="entry name" value="P-loop containing nucleoside triphosphate hydrolases"/>
    <property type="match status" value="3"/>
</dbReference>
<proteinExistence type="inferred from homology"/>
<dbReference type="Pfam" id="PF00004">
    <property type="entry name" value="AAA"/>
    <property type="match status" value="3"/>
</dbReference>
<dbReference type="Proteomes" id="UP000009011">
    <property type="component" value="Chromosome"/>
</dbReference>
<dbReference type="SMART" id="SM00028">
    <property type="entry name" value="TPR"/>
    <property type="match status" value="2"/>
</dbReference>
<dbReference type="InterPro" id="IPR000641">
    <property type="entry name" value="CbxX/CfxQ"/>
</dbReference>
<dbReference type="CDD" id="cd00009">
    <property type="entry name" value="AAA"/>
    <property type="match status" value="1"/>
</dbReference>
<dbReference type="InterPro" id="IPR027417">
    <property type="entry name" value="P-loop_NTPase"/>
</dbReference>
<evidence type="ECO:0000313" key="6">
    <source>
        <dbReference type="Proteomes" id="UP000009011"/>
    </source>
</evidence>
<dbReference type="InterPro" id="IPR041627">
    <property type="entry name" value="AAA_lid_6"/>
</dbReference>
<dbReference type="InterPro" id="IPR019734">
    <property type="entry name" value="TPR_rpt"/>
</dbReference>
<feature type="domain" description="AAA+ ATPase" evidence="4">
    <location>
        <begin position="781"/>
        <end position="921"/>
    </location>
</feature>
<dbReference type="GO" id="GO:0016887">
    <property type="term" value="F:ATP hydrolysis activity"/>
    <property type="evidence" value="ECO:0007669"/>
    <property type="project" value="InterPro"/>
</dbReference>
<comment type="similarity">
    <text evidence="1">Belongs to the CbxX/CfxQ family.</text>
</comment>
<keyword evidence="3" id="KW-0067">ATP-binding</keyword>
<gene>
    <name evidence="5" type="ordered locus">MROS_2478</name>
</gene>
<keyword evidence="2" id="KW-0547">Nucleotide-binding</keyword>
<dbReference type="PANTHER" id="PTHR43392:SF2">
    <property type="entry name" value="AAA-TYPE ATPASE FAMILY PROTEIN _ ANKYRIN REPEAT FAMILY PROTEIN"/>
    <property type="match status" value="1"/>
</dbReference>
<feature type="domain" description="AAA+ ATPase" evidence="4">
    <location>
        <begin position="1070"/>
        <end position="1205"/>
    </location>
</feature>
<dbReference type="KEGG" id="mro:MROS_2478"/>
<dbReference type="Gene3D" id="3.40.50.300">
    <property type="entry name" value="P-loop containing nucleotide triphosphate hydrolases"/>
    <property type="match status" value="3"/>
</dbReference>
<dbReference type="EMBL" id="CP003557">
    <property type="protein sequence ID" value="AFN75708.1"/>
    <property type="molecule type" value="Genomic_DNA"/>
</dbReference>
<dbReference type="InterPro" id="IPR011990">
    <property type="entry name" value="TPR-like_helical_dom_sf"/>
</dbReference>
<feature type="domain" description="AAA+ ATPase" evidence="4">
    <location>
        <begin position="495"/>
        <end position="635"/>
    </location>
</feature>
<dbReference type="OrthoDB" id="9806903at2"/>
<evidence type="ECO:0000259" key="4">
    <source>
        <dbReference type="SMART" id="SM00382"/>
    </source>
</evidence>
<dbReference type="Pfam" id="PF12895">
    <property type="entry name" value="ANAPC3"/>
    <property type="match status" value="1"/>
</dbReference>